<dbReference type="Proteomes" id="UP000272942">
    <property type="component" value="Unassembled WGS sequence"/>
</dbReference>
<feature type="region of interest" description="Disordered" evidence="1">
    <location>
        <begin position="150"/>
        <end position="187"/>
    </location>
</feature>
<dbReference type="EMBL" id="UZAN01079240">
    <property type="protein sequence ID" value="VDP96430.1"/>
    <property type="molecule type" value="Genomic_DNA"/>
</dbReference>
<name>A0A183BGY6_9TREM</name>
<dbReference type="AlphaFoldDB" id="A0A183BGY6"/>
<accession>A0A183BGY6</accession>
<keyword evidence="3" id="KW-1185">Reference proteome</keyword>
<reference evidence="2 3" key="2">
    <citation type="submission" date="2018-11" db="EMBL/GenBank/DDBJ databases">
        <authorList>
            <consortium name="Pathogen Informatics"/>
        </authorList>
    </citation>
    <scope>NUCLEOTIDE SEQUENCE [LARGE SCALE GENOMIC DNA]</scope>
    <source>
        <strain evidence="2 3">Egypt</strain>
    </source>
</reference>
<dbReference type="PANTHER" id="PTHR38681">
    <property type="entry name" value="RETROVIRUS-RELATED POL POLYPROTEIN FROM TRANSPOSON 412-LIKE PROTEIN-RELATED"/>
    <property type="match status" value="1"/>
</dbReference>
<evidence type="ECO:0000313" key="4">
    <source>
        <dbReference type="WBParaSite" id="ECPE_0001852101-mRNA-1"/>
    </source>
</evidence>
<reference evidence="4" key="1">
    <citation type="submission" date="2016-06" db="UniProtKB">
        <authorList>
            <consortium name="WormBaseParasite"/>
        </authorList>
    </citation>
    <scope>IDENTIFICATION</scope>
</reference>
<evidence type="ECO:0000313" key="2">
    <source>
        <dbReference type="EMBL" id="VDP96430.1"/>
    </source>
</evidence>
<dbReference type="OrthoDB" id="8067857at2759"/>
<proteinExistence type="predicted"/>
<feature type="compositionally biased region" description="Polar residues" evidence="1">
    <location>
        <begin position="157"/>
        <end position="187"/>
    </location>
</feature>
<evidence type="ECO:0000256" key="1">
    <source>
        <dbReference type="SAM" id="MobiDB-lite"/>
    </source>
</evidence>
<sequence>MKALSPVQTRMQQRLSSCSHVFLRVDSVQQPYEGPFRVISCHDKTFKVEGHGRVDTISIDLLKAEHVDENIFHANTKFSANPSKPLIETPVSRSGARYSPATLALDEAPASRLRWQTPQLVATPHEVPFSHLSRQPPPLATVLDDALAPHSGRQPRATVTTSDVTPVSCPSQPDATLSRPLNETSVSRSDRRIVLPARFWT</sequence>
<protein>
    <submittedName>
        <fullName evidence="2 4">Uncharacterized protein</fullName>
    </submittedName>
</protein>
<gene>
    <name evidence="2" type="ORF">ECPE_LOCUS18471</name>
</gene>
<organism evidence="4">
    <name type="scientific">Echinostoma caproni</name>
    <dbReference type="NCBI Taxonomy" id="27848"/>
    <lineage>
        <taxon>Eukaryota</taxon>
        <taxon>Metazoa</taxon>
        <taxon>Spiralia</taxon>
        <taxon>Lophotrochozoa</taxon>
        <taxon>Platyhelminthes</taxon>
        <taxon>Trematoda</taxon>
        <taxon>Digenea</taxon>
        <taxon>Plagiorchiida</taxon>
        <taxon>Echinostomata</taxon>
        <taxon>Echinostomatoidea</taxon>
        <taxon>Echinostomatidae</taxon>
        <taxon>Echinostoma</taxon>
    </lineage>
</organism>
<evidence type="ECO:0000313" key="3">
    <source>
        <dbReference type="Proteomes" id="UP000272942"/>
    </source>
</evidence>
<dbReference type="PANTHER" id="PTHR38681:SF1">
    <property type="entry name" value="RETROVIRUS-RELATED POL POLYPROTEIN FROM TRANSPOSON 412-LIKE PROTEIN"/>
    <property type="match status" value="1"/>
</dbReference>
<dbReference type="WBParaSite" id="ECPE_0001852101-mRNA-1">
    <property type="protein sequence ID" value="ECPE_0001852101-mRNA-1"/>
    <property type="gene ID" value="ECPE_0001852101"/>
</dbReference>